<dbReference type="Pfam" id="PF03235">
    <property type="entry name" value="GmrSD_N"/>
    <property type="match status" value="1"/>
</dbReference>
<dbReference type="EMBL" id="MNAD01001379">
    <property type="protein sequence ID" value="OJT05809.1"/>
    <property type="molecule type" value="Genomic_DNA"/>
</dbReference>
<dbReference type="InterPro" id="IPR004919">
    <property type="entry name" value="GmrSD_N"/>
</dbReference>
<feature type="compositionally biased region" description="Basic and acidic residues" evidence="1">
    <location>
        <begin position="570"/>
        <end position="583"/>
    </location>
</feature>
<dbReference type="OMA" id="IVCMEYQ"/>
<comment type="caution">
    <text evidence="3">The sequence shown here is derived from an EMBL/GenBank/DDBJ whole genome shotgun (WGS) entry which is preliminary data.</text>
</comment>
<protein>
    <recommendedName>
        <fullName evidence="2">GmrSD restriction endonucleases N-terminal domain-containing protein</fullName>
    </recommendedName>
</protein>
<evidence type="ECO:0000256" key="1">
    <source>
        <dbReference type="SAM" id="MobiDB-lite"/>
    </source>
</evidence>
<dbReference type="OrthoDB" id="5419821at2759"/>
<evidence type="ECO:0000259" key="2">
    <source>
        <dbReference type="Pfam" id="PF03235"/>
    </source>
</evidence>
<dbReference type="AlphaFoldDB" id="A0A1M2VDW9"/>
<reference evidence="3 4" key="1">
    <citation type="submission" date="2016-10" db="EMBL/GenBank/DDBJ databases">
        <title>Genome sequence of the basidiomycete white-rot fungus Trametes pubescens.</title>
        <authorList>
            <person name="Makela M.R."/>
            <person name="Granchi Z."/>
            <person name="Peng M."/>
            <person name="De Vries R.P."/>
            <person name="Grigoriev I."/>
            <person name="Riley R."/>
            <person name="Hilden K."/>
        </authorList>
    </citation>
    <scope>NUCLEOTIDE SEQUENCE [LARGE SCALE GENOMIC DNA]</scope>
    <source>
        <strain evidence="3 4">FBCC735</strain>
    </source>
</reference>
<feature type="compositionally biased region" description="Low complexity" evidence="1">
    <location>
        <begin position="534"/>
        <end position="550"/>
    </location>
</feature>
<sequence>MAGDPVDSDSDLTELEDEEDVPLSQRQRGKTRSHGKSESGYKLRGALRVPRATTYTCHALYDQICSGDIDLQPPYQRDVVWPDTKQVGLIDSIFRNFYVPPVIFVVHTTDDGGERRVCVDGKQRLTSIHRFISGEIPYKDAFTGEKFVFRDDTAVKGQLLPEKYKKLFTNKQIVCMEYQDITSENEREIFQRVQLGMALTPAGLHIIHYLRLHFTQNSLFFAERLQAVSSPIANFIRELLEKYVEDQLSTTIEWDTSRANDFRGLASSVYTMSKWPHITTLPSIGVIEKWLHDSEALDEELQQDVHNTFQLFCQLAKDKKLNKCFWLPNIKKVAPMEFLCISLLIHSFKRKMTMAQLSESISLLRKDIRTEEKDVRQNVRTMKQVLAFLKGLHPSQLKAQSGEPAAGKRKRNSSGEGGDHPPSKKAAPSKSQTTKSSNPPPPRSTPTPPPAQSTPHPPKPPATQPSSSIRPPPNLHIPTGPSSVRAPPTAPTGPRHGAASPTPSSIPSRPIASLPPRPPTGPSPRQNSIGDALMARMASAPSPASPSIPRHGGYPSPSMSFHPGPNAYDPNRDPRHPAYHQDGRYGAPGQPPGQGYGRRN</sequence>
<dbReference type="PANTHER" id="PTHR39639">
    <property type="entry name" value="CHROMOSOME 16, WHOLE GENOME SHOTGUN SEQUENCE"/>
    <property type="match status" value="1"/>
</dbReference>
<organism evidence="3 4">
    <name type="scientific">Trametes pubescens</name>
    <name type="common">White-rot fungus</name>
    <dbReference type="NCBI Taxonomy" id="154538"/>
    <lineage>
        <taxon>Eukaryota</taxon>
        <taxon>Fungi</taxon>
        <taxon>Dikarya</taxon>
        <taxon>Basidiomycota</taxon>
        <taxon>Agaricomycotina</taxon>
        <taxon>Agaricomycetes</taxon>
        <taxon>Polyporales</taxon>
        <taxon>Polyporaceae</taxon>
        <taxon>Trametes</taxon>
    </lineage>
</organism>
<accession>A0A1M2VDW9</accession>
<feature type="compositionally biased region" description="Acidic residues" evidence="1">
    <location>
        <begin position="1"/>
        <end position="21"/>
    </location>
</feature>
<evidence type="ECO:0000313" key="3">
    <source>
        <dbReference type="EMBL" id="OJT05809.1"/>
    </source>
</evidence>
<feature type="compositionally biased region" description="Pro residues" evidence="1">
    <location>
        <begin position="438"/>
        <end position="463"/>
    </location>
</feature>
<feature type="region of interest" description="Disordered" evidence="1">
    <location>
        <begin position="395"/>
        <end position="600"/>
    </location>
</feature>
<keyword evidence="4" id="KW-1185">Reference proteome</keyword>
<feature type="region of interest" description="Disordered" evidence="1">
    <location>
        <begin position="1"/>
        <end position="40"/>
    </location>
</feature>
<feature type="compositionally biased region" description="Pro residues" evidence="1">
    <location>
        <begin position="513"/>
        <end position="522"/>
    </location>
</feature>
<feature type="domain" description="GmrSD restriction endonucleases N-terminal" evidence="2">
    <location>
        <begin position="63"/>
        <end position="193"/>
    </location>
</feature>
<name>A0A1M2VDW9_TRAPU</name>
<feature type="compositionally biased region" description="Low complexity" evidence="1">
    <location>
        <begin position="499"/>
        <end position="512"/>
    </location>
</feature>
<proteinExistence type="predicted"/>
<dbReference type="Proteomes" id="UP000184267">
    <property type="component" value="Unassembled WGS sequence"/>
</dbReference>
<evidence type="ECO:0000313" key="4">
    <source>
        <dbReference type="Proteomes" id="UP000184267"/>
    </source>
</evidence>
<gene>
    <name evidence="3" type="ORF">TRAPUB_3342</name>
</gene>
<dbReference type="PANTHER" id="PTHR39639:SF1">
    <property type="entry name" value="DUF262 DOMAIN-CONTAINING PROTEIN"/>
    <property type="match status" value="1"/>
</dbReference>
<dbReference type="STRING" id="154538.A0A1M2VDW9"/>